<accession>A0A9P5N7V6</accession>
<evidence type="ECO:0000256" key="1">
    <source>
        <dbReference type="SAM" id="MobiDB-lite"/>
    </source>
</evidence>
<dbReference type="Proteomes" id="UP000724874">
    <property type="component" value="Unassembled WGS sequence"/>
</dbReference>
<evidence type="ECO:0000313" key="2">
    <source>
        <dbReference type="EMBL" id="KAF8870913.1"/>
    </source>
</evidence>
<proteinExistence type="predicted"/>
<feature type="compositionally biased region" description="Polar residues" evidence="1">
    <location>
        <begin position="26"/>
        <end position="49"/>
    </location>
</feature>
<feature type="region of interest" description="Disordered" evidence="1">
    <location>
        <begin position="1"/>
        <end position="82"/>
    </location>
</feature>
<protein>
    <submittedName>
        <fullName evidence="2">Uncharacterized protein</fullName>
    </submittedName>
</protein>
<feature type="compositionally biased region" description="Low complexity" evidence="1">
    <location>
        <begin position="50"/>
        <end position="60"/>
    </location>
</feature>
<sequence>MVFGTTMRKALSPDPGVGEQRREPLSPSQTRTSQQQAVADDQNQPIFTDQPSQPSQPSQPLVQEDLSRSPTQTRPRMVFSATPQHIAERYEIMERELALDAERARNHGIAGYGSDAAAAAGASLQEVHQAPGRESTARDRESYARAPSQVPTGVAGPGSLARKEPPLMDSEWETVNNHETESPHVKHIERHIHHVQHHIQPIIITEDFPDESKDFANVGNESAMTGGDTMNVTETVYHHIYHVIQPVIEKESSTRRGVQTATPMHRVIHQVPVAERTQTHMPVPMQEFLRVVLVRPFLTVLLSQLGRRKRRKEICLSFRGSVFVLYFPGIRIDYLNI</sequence>
<feature type="region of interest" description="Disordered" evidence="1">
    <location>
        <begin position="122"/>
        <end position="165"/>
    </location>
</feature>
<name>A0A9P5N7V6_GYMJU</name>
<dbReference type="OrthoDB" id="2118965at2759"/>
<evidence type="ECO:0000313" key="3">
    <source>
        <dbReference type="Proteomes" id="UP000724874"/>
    </source>
</evidence>
<keyword evidence="3" id="KW-1185">Reference proteome</keyword>
<organism evidence="2 3">
    <name type="scientific">Gymnopilus junonius</name>
    <name type="common">Spectacular rustgill mushroom</name>
    <name type="synonym">Gymnopilus spectabilis subsp. junonius</name>
    <dbReference type="NCBI Taxonomy" id="109634"/>
    <lineage>
        <taxon>Eukaryota</taxon>
        <taxon>Fungi</taxon>
        <taxon>Dikarya</taxon>
        <taxon>Basidiomycota</taxon>
        <taxon>Agaricomycotina</taxon>
        <taxon>Agaricomycetes</taxon>
        <taxon>Agaricomycetidae</taxon>
        <taxon>Agaricales</taxon>
        <taxon>Agaricineae</taxon>
        <taxon>Hymenogastraceae</taxon>
        <taxon>Gymnopilus</taxon>
    </lineage>
</organism>
<reference evidence="2" key="1">
    <citation type="submission" date="2020-11" db="EMBL/GenBank/DDBJ databases">
        <authorList>
            <consortium name="DOE Joint Genome Institute"/>
            <person name="Ahrendt S."/>
            <person name="Riley R."/>
            <person name="Andreopoulos W."/>
            <person name="LaButti K."/>
            <person name="Pangilinan J."/>
            <person name="Ruiz-duenas F.J."/>
            <person name="Barrasa J.M."/>
            <person name="Sanchez-Garcia M."/>
            <person name="Camarero S."/>
            <person name="Miyauchi S."/>
            <person name="Serrano A."/>
            <person name="Linde D."/>
            <person name="Babiker R."/>
            <person name="Drula E."/>
            <person name="Ayuso-Fernandez I."/>
            <person name="Pacheco R."/>
            <person name="Padilla G."/>
            <person name="Ferreira P."/>
            <person name="Barriuso J."/>
            <person name="Kellner H."/>
            <person name="Castanera R."/>
            <person name="Alfaro M."/>
            <person name="Ramirez L."/>
            <person name="Pisabarro A.G."/>
            <person name="Kuo A."/>
            <person name="Tritt A."/>
            <person name="Lipzen A."/>
            <person name="He G."/>
            <person name="Yan M."/>
            <person name="Ng V."/>
            <person name="Cullen D."/>
            <person name="Martin F."/>
            <person name="Rosso M.-N."/>
            <person name="Henrissat B."/>
            <person name="Hibbett D."/>
            <person name="Martinez A.T."/>
            <person name="Grigoriev I.V."/>
        </authorList>
    </citation>
    <scope>NUCLEOTIDE SEQUENCE</scope>
    <source>
        <strain evidence="2">AH 44721</strain>
    </source>
</reference>
<gene>
    <name evidence="2" type="ORF">CPB84DRAFT_827385</name>
</gene>
<dbReference type="EMBL" id="JADNYJ010000332">
    <property type="protein sequence ID" value="KAF8870913.1"/>
    <property type="molecule type" value="Genomic_DNA"/>
</dbReference>
<comment type="caution">
    <text evidence="2">The sequence shown here is derived from an EMBL/GenBank/DDBJ whole genome shotgun (WGS) entry which is preliminary data.</text>
</comment>
<dbReference type="AlphaFoldDB" id="A0A9P5N7V6"/>